<name>A0A542ZCW8_9ACTN</name>
<dbReference type="EMBL" id="VFOR01000002">
    <property type="protein sequence ID" value="TQL58141.1"/>
    <property type="molecule type" value="Genomic_DNA"/>
</dbReference>
<evidence type="ECO:0000256" key="6">
    <source>
        <dbReference type="SAM" id="Phobius"/>
    </source>
</evidence>
<sequence>MHQPALDRAAWASRWRTRNVGDKALLSLGLLIVAVSAPVWPGGVAAGAMAVACALVWARVPVGIWARAVAAPTVFIAVGVLAVAISLDTSRSVDAVWRTGPIAITTPGLVRAAELVGRGFAGMTAVVLLAATTPMVDLLTGLRRLRIPDELIEVAALTYRMLFLFAATAGSLHRAQAARLGTTTLSGRFQTAGRVASRVFVLAWDRARRLEAGLAGRGYTGALRTVTPPRPHSMPFLIAATLLVTATAVLGWFPW</sequence>
<keyword evidence="4 6" id="KW-1133">Transmembrane helix</keyword>
<keyword evidence="8" id="KW-1185">Reference proteome</keyword>
<dbReference type="GO" id="GO:0043190">
    <property type="term" value="C:ATP-binding cassette (ABC) transporter complex"/>
    <property type="evidence" value="ECO:0007669"/>
    <property type="project" value="InterPro"/>
</dbReference>
<dbReference type="CDD" id="cd16914">
    <property type="entry name" value="EcfT"/>
    <property type="match status" value="1"/>
</dbReference>
<keyword evidence="3 6" id="KW-0812">Transmembrane</keyword>
<comment type="caution">
    <text evidence="7">The sequence shown here is derived from an EMBL/GenBank/DDBJ whole genome shotgun (WGS) entry which is preliminary data.</text>
</comment>
<dbReference type="Pfam" id="PF02361">
    <property type="entry name" value="CbiQ"/>
    <property type="match status" value="1"/>
</dbReference>
<organism evidence="7 8">
    <name type="scientific">Propioniferax innocua</name>
    <dbReference type="NCBI Taxonomy" id="1753"/>
    <lineage>
        <taxon>Bacteria</taxon>
        <taxon>Bacillati</taxon>
        <taxon>Actinomycetota</taxon>
        <taxon>Actinomycetes</taxon>
        <taxon>Propionibacteriales</taxon>
        <taxon>Propionibacteriaceae</taxon>
        <taxon>Propioniferax</taxon>
    </lineage>
</organism>
<dbReference type="InterPro" id="IPR012809">
    <property type="entry name" value="ECF_CbiQ"/>
</dbReference>
<dbReference type="AlphaFoldDB" id="A0A542ZCW8"/>
<dbReference type="InterPro" id="IPR003339">
    <property type="entry name" value="ABC/ECF_trnsptr_transmembrane"/>
</dbReference>
<dbReference type="PANTHER" id="PTHR43723:SF1">
    <property type="entry name" value="COBALT TRANSPORT PROTEIN CBIQ"/>
    <property type="match status" value="1"/>
</dbReference>
<comment type="subcellular location">
    <subcellularLocation>
        <location evidence="1">Cell membrane</location>
        <topology evidence="1">Multi-pass membrane protein</topology>
    </subcellularLocation>
</comment>
<dbReference type="PANTHER" id="PTHR43723">
    <property type="entry name" value="COBALT TRANSPORT PROTEIN CBIQ"/>
    <property type="match status" value="1"/>
</dbReference>
<evidence type="ECO:0000256" key="4">
    <source>
        <dbReference type="ARBA" id="ARBA00022989"/>
    </source>
</evidence>
<reference evidence="7 8" key="1">
    <citation type="submission" date="2019-06" db="EMBL/GenBank/DDBJ databases">
        <title>Sequencing the genomes of 1000 actinobacteria strains.</title>
        <authorList>
            <person name="Klenk H.-P."/>
        </authorList>
    </citation>
    <scope>NUCLEOTIDE SEQUENCE [LARGE SCALE GENOMIC DNA]</scope>
    <source>
        <strain evidence="7 8">DSM 8251</strain>
    </source>
</reference>
<dbReference type="InterPro" id="IPR052770">
    <property type="entry name" value="Cobalt_transport_CbiQ"/>
</dbReference>
<gene>
    <name evidence="7" type="ORF">FB460_1994</name>
</gene>
<feature type="transmembrane region" description="Helical" evidence="6">
    <location>
        <begin position="234"/>
        <end position="253"/>
    </location>
</feature>
<keyword evidence="5 6" id="KW-0472">Membrane</keyword>
<evidence type="ECO:0000256" key="2">
    <source>
        <dbReference type="ARBA" id="ARBA00022475"/>
    </source>
</evidence>
<evidence type="ECO:0000256" key="3">
    <source>
        <dbReference type="ARBA" id="ARBA00022692"/>
    </source>
</evidence>
<evidence type="ECO:0000313" key="8">
    <source>
        <dbReference type="Proteomes" id="UP000316196"/>
    </source>
</evidence>
<evidence type="ECO:0000256" key="1">
    <source>
        <dbReference type="ARBA" id="ARBA00004651"/>
    </source>
</evidence>
<accession>A0A542ZCW8</accession>
<dbReference type="RefSeq" id="WP_142093963.1">
    <property type="nucleotide sequence ID" value="NZ_BAAAMD010000004.1"/>
</dbReference>
<feature type="transmembrane region" description="Helical" evidence="6">
    <location>
        <begin position="108"/>
        <end position="131"/>
    </location>
</feature>
<feature type="transmembrane region" description="Helical" evidence="6">
    <location>
        <begin position="64"/>
        <end position="87"/>
    </location>
</feature>
<evidence type="ECO:0000313" key="7">
    <source>
        <dbReference type="EMBL" id="TQL58141.1"/>
    </source>
</evidence>
<proteinExistence type="predicted"/>
<evidence type="ECO:0000256" key="5">
    <source>
        <dbReference type="ARBA" id="ARBA00023136"/>
    </source>
</evidence>
<dbReference type="Proteomes" id="UP000316196">
    <property type="component" value="Unassembled WGS sequence"/>
</dbReference>
<keyword evidence="2" id="KW-1003">Cell membrane</keyword>
<feature type="transmembrane region" description="Helical" evidence="6">
    <location>
        <begin position="25"/>
        <end position="58"/>
    </location>
</feature>
<protein>
    <submittedName>
        <fullName evidence="7">Cobalt/nickel transport system permease protein</fullName>
    </submittedName>
</protein>
<dbReference type="NCBIfam" id="TIGR02454">
    <property type="entry name" value="ECF_T_CbiQ"/>
    <property type="match status" value="1"/>
</dbReference>
<dbReference type="OrthoDB" id="4407546at2"/>
<dbReference type="GO" id="GO:0006824">
    <property type="term" value="P:cobalt ion transport"/>
    <property type="evidence" value="ECO:0007669"/>
    <property type="project" value="InterPro"/>
</dbReference>
<feature type="transmembrane region" description="Helical" evidence="6">
    <location>
        <begin position="151"/>
        <end position="172"/>
    </location>
</feature>